<organism evidence="1 2">
    <name type="scientific">Lasius platythorax</name>
    <dbReference type="NCBI Taxonomy" id="488582"/>
    <lineage>
        <taxon>Eukaryota</taxon>
        <taxon>Metazoa</taxon>
        <taxon>Ecdysozoa</taxon>
        <taxon>Arthropoda</taxon>
        <taxon>Hexapoda</taxon>
        <taxon>Insecta</taxon>
        <taxon>Pterygota</taxon>
        <taxon>Neoptera</taxon>
        <taxon>Endopterygota</taxon>
        <taxon>Hymenoptera</taxon>
        <taxon>Apocrita</taxon>
        <taxon>Aculeata</taxon>
        <taxon>Formicoidea</taxon>
        <taxon>Formicidae</taxon>
        <taxon>Formicinae</taxon>
        <taxon>Lasius</taxon>
        <taxon>Lasius</taxon>
    </lineage>
</organism>
<reference evidence="1" key="1">
    <citation type="submission" date="2024-04" db="EMBL/GenBank/DDBJ databases">
        <authorList>
            <consortium name="Molecular Ecology Group"/>
        </authorList>
    </citation>
    <scope>NUCLEOTIDE SEQUENCE</scope>
</reference>
<dbReference type="Proteomes" id="UP001497644">
    <property type="component" value="Chromosome 10"/>
</dbReference>
<evidence type="ECO:0000313" key="1">
    <source>
        <dbReference type="EMBL" id="CAL1674900.1"/>
    </source>
</evidence>
<accession>A0AAV2N4C3</accession>
<dbReference type="AlphaFoldDB" id="A0AAV2N4C3"/>
<gene>
    <name evidence="1" type="ORF">LPLAT_LOCUS1426</name>
</gene>
<proteinExistence type="predicted"/>
<sequence length="165" mass="18732">MRFSADQMHYAYCARRPQAYTELIGCMRKGLPFAGEIIGAARHEEPKPTATAITPPSSKRFKLSLPVDQRKRPFPYPSFSLRGSMTALVRQICGQQWAARVTTPYRGLITTLRWISALHDEVWKITPLRLIALRVRKQYVSSACTLLRMQIARYTRVSSSLTASS</sequence>
<dbReference type="EMBL" id="OZ034833">
    <property type="protein sequence ID" value="CAL1674900.1"/>
    <property type="molecule type" value="Genomic_DNA"/>
</dbReference>
<evidence type="ECO:0000313" key="2">
    <source>
        <dbReference type="Proteomes" id="UP001497644"/>
    </source>
</evidence>
<keyword evidence="2" id="KW-1185">Reference proteome</keyword>
<name>A0AAV2N4C3_9HYME</name>
<protein>
    <submittedName>
        <fullName evidence="1">Uncharacterized protein</fullName>
    </submittedName>
</protein>